<protein>
    <recommendedName>
        <fullName evidence="4">CU044_5270 family protein</fullName>
    </recommendedName>
</protein>
<gene>
    <name evidence="2" type="ORF">Saso_51080</name>
</gene>
<keyword evidence="1" id="KW-0472">Membrane</keyword>
<keyword evidence="1" id="KW-0812">Transmembrane</keyword>
<keyword evidence="1" id="KW-1133">Transmembrane helix</keyword>
<comment type="caution">
    <text evidence="2">The sequence shown here is derived from an EMBL/GenBank/DDBJ whole genome shotgun (WGS) entry which is preliminary data.</text>
</comment>
<feature type="transmembrane region" description="Helical" evidence="1">
    <location>
        <begin position="46"/>
        <end position="67"/>
    </location>
</feature>
<accession>A0ABQ3S5Q6</accession>
<evidence type="ECO:0008006" key="4">
    <source>
        <dbReference type="Google" id="ProtNLM"/>
    </source>
</evidence>
<proteinExistence type="predicted"/>
<dbReference type="Proteomes" id="UP000649259">
    <property type="component" value="Unassembled WGS sequence"/>
</dbReference>
<evidence type="ECO:0000256" key="1">
    <source>
        <dbReference type="SAM" id="Phobius"/>
    </source>
</evidence>
<dbReference type="RefSeq" id="WP_189928230.1">
    <property type="nucleotide sequence ID" value="NZ_BMSI01000023.1"/>
</dbReference>
<organism evidence="2 3">
    <name type="scientific">Streptomyces asoensis</name>
    <dbReference type="NCBI Taxonomy" id="249586"/>
    <lineage>
        <taxon>Bacteria</taxon>
        <taxon>Bacillati</taxon>
        <taxon>Actinomycetota</taxon>
        <taxon>Actinomycetes</taxon>
        <taxon>Kitasatosporales</taxon>
        <taxon>Streptomycetaceae</taxon>
        <taxon>Streptomyces</taxon>
    </lineage>
</organism>
<name>A0ABQ3S5Q6_9ACTN</name>
<evidence type="ECO:0000313" key="3">
    <source>
        <dbReference type="Proteomes" id="UP000649259"/>
    </source>
</evidence>
<reference evidence="3" key="1">
    <citation type="submission" date="2023-07" db="EMBL/GenBank/DDBJ databases">
        <title>Whole genome shotgun sequence of Streptomyces cacaoi subsp. asoensis NBRC 13813.</title>
        <authorList>
            <person name="Komaki H."/>
            <person name="Tamura T."/>
        </authorList>
    </citation>
    <scope>NUCLEOTIDE SEQUENCE [LARGE SCALE GENOMIC DNA]</scope>
    <source>
        <strain evidence="3">NBRC 13813</strain>
    </source>
</reference>
<dbReference type="EMBL" id="BNEB01000005">
    <property type="protein sequence ID" value="GHI63458.1"/>
    <property type="molecule type" value="Genomic_DNA"/>
</dbReference>
<dbReference type="GeneID" id="91472941"/>
<evidence type="ECO:0000313" key="2">
    <source>
        <dbReference type="EMBL" id="GHI63458.1"/>
    </source>
</evidence>
<sequence>MDEMTTLKNFRPDAPACDRARLVPGRQRLLDAAAAQRRRRRFWPRAGWKLAAAGAAAGVAVAAVLVAQVMPTNHTHRVEAEYATSPEPADGQWLYQKTLTRQSTLNFRDDLNPVPEKGAPAYAEFTQETWTQYGSGKTRRMLMQGGLDSVVGKAVAGSPKELRRKVQKLPSEPQLLLRSLSKIIRHGGDYERIAYTFSSADTIPFEVRISLFRALETIPGVVVRPQLVKDALGRPALAVHPTDDNSFTRQTHRREELLLDPKTYEYRGERTMMLAGGVIDSKVTTEETLISVSAVQRFAAAVDEPGVRP</sequence>
<keyword evidence="3" id="KW-1185">Reference proteome</keyword>